<dbReference type="InterPro" id="IPR005841">
    <property type="entry name" value="Alpha-D-phosphohexomutase_SF"/>
</dbReference>
<evidence type="ECO:0000256" key="2">
    <source>
        <dbReference type="ARBA" id="ARBA00001946"/>
    </source>
</evidence>
<dbReference type="CDD" id="cd05799">
    <property type="entry name" value="PGM2"/>
    <property type="match status" value="1"/>
</dbReference>
<comment type="cofactor">
    <cofactor evidence="2">
        <name>Mg(2+)</name>
        <dbReference type="ChEBI" id="CHEBI:18420"/>
    </cofactor>
</comment>
<evidence type="ECO:0000256" key="12">
    <source>
        <dbReference type="ARBA" id="ARBA00039995"/>
    </source>
</evidence>
<dbReference type="Gene3D" id="3.40.120.10">
    <property type="entry name" value="Alpha-D-Glucose-1,6-Bisphosphate, subunit A, domain 3"/>
    <property type="match status" value="3"/>
</dbReference>
<dbReference type="InterPro" id="IPR016066">
    <property type="entry name" value="A-D-PHexomutase_CS"/>
</dbReference>
<dbReference type="Pfam" id="PF02878">
    <property type="entry name" value="PGM_PMM_I"/>
    <property type="match status" value="1"/>
</dbReference>
<dbReference type="InterPro" id="IPR005845">
    <property type="entry name" value="A-D-PHexomutase_a/b/a-II"/>
</dbReference>
<keyword evidence="7" id="KW-0313">Glucose metabolism</keyword>
<evidence type="ECO:0000256" key="8">
    <source>
        <dbReference type="ARBA" id="ARBA00022553"/>
    </source>
</evidence>
<evidence type="ECO:0000256" key="4">
    <source>
        <dbReference type="ARBA" id="ARBA00005189"/>
    </source>
</evidence>
<dbReference type="EMBL" id="JAENBO010000001">
    <property type="protein sequence ID" value="MBJ8325512.1"/>
    <property type="molecule type" value="Genomic_DNA"/>
</dbReference>
<keyword evidence="9 15" id="KW-0479">Metal-binding</keyword>
<comment type="similarity">
    <text evidence="5 15">Belongs to the phosphohexose mutase family.</text>
</comment>
<keyword evidence="7" id="KW-0119">Carbohydrate metabolism</keyword>
<evidence type="ECO:0000259" key="16">
    <source>
        <dbReference type="Pfam" id="PF00408"/>
    </source>
</evidence>
<evidence type="ECO:0000259" key="18">
    <source>
        <dbReference type="Pfam" id="PF02879"/>
    </source>
</evidence>
<dbReference type="Proteomes" id="UP000653045">
    <property type="component" value="Unassembled WGS sequence"/>
</dbReference>
<sequence length="572" mass="63059">MTYTDNFKKWLNEPNLPKYLHDELLEMDEKTKEDAFYTNLEFGTAGMRALIGAGTNRINIFVVRQATEGLAQLIEEKGEEAKKRGVAIAYDSRHFSPEFAKDAASVLAQHGIKSYVFESLRPTPELSFAVRHLNAIAGIMITASHNPAPFNGYKVYGEDGGQMPPADADALTNYIRAIDNPFEIAIADFDAQKDSGVIQIIAEDVDSEYLKEVKTVTINQKLIEEYGKDMKIVYTPLHGTGEMLARRALAQAGFDSVAIVESQATADPDFSTVKSPNPESQAAFALAEQLGREIDADVLIATDPDADRLGVEIRLADGSYQNLSGNQIGAIMAKYILEAHKQAGTLPANAALAKSIVSTELVTKIAESYNATMFNVLTGFKFIAEKIQEFEDTGKYTYMFGFEESFGYLVKPFVRDKDAIQAVLLIAEIAAYYRSRGLTLADGIAEIYQEYGYFSEKTISLELSGVDGASQIKTIMSKFRDNAPSSFNQTAIVKVEDFKKQTATDEKGNVTSLSTPPSDVLKYTLADDSWFAVRPSGTEPKIKFYIATVGKKLEDSQAKIDSIEKEINQFIK</sequence>
<comment type="caution">
    <text evidence="20">The sequence shown here is derived from an EMBL/GenBank/DDBJ whole genome shotgun (WGS) entry which is preliminary data.</text>
</comment>
<evidence type="ECO:0000256" key="13">
    <source>
        <dbReference type="ARBA" id="ARBA00041398"/>
    </source>
</evidence>
<dbReference type="InterPro" id="IPR005844">
    <property type="entry name" value="A-D-PHexomutase_a/b/a-I"/>
</dbReference>
<evidence type="ECO:0000256" key="9">
    <source>
        <dbReference type="ARBA" id="ARBA00022723"/>
    </source>
</evidence>
<protein>
    <recommendedName>
        <fullName evidence="12">Phosphoglucomutase</fullName>
        <ecNumber evidence="6">5.4.2.2</ecNumber>
    </recommendedName>
    <alternativeName>
        <fullName evidence="14">Alpha-phosphoglucomutase</fullName>
    </alternativeName>
    <alternativeName>
        <fullName evidence="13">Glucose phosphomutase</fullName>
    </alternativeName>
</protein>
<evidence type="ECO:0000256" key="14">
    <source>
        <dbReference type="ARBA" id="ARBA00041467"/>
    </source>
</evidence>
<evidence type="ECO:0000256" key="5">
    <source>
        <dbReference type="ARBA" id="ARBA00010231"/>
    </source>
</evidence>
<gene>
    <name evidence="20" type="ORF">JHK62_02300</name>
</gene>
<name>A0ABS0ZHT7_9STRE</name>
<keyword evidence="21" id="KW-1185">Reference proteome</keyword>
<evidence type="ECO:0000256" key="10">
    <source>
        <dbReference type="ARBA" id="ARBA00022842"/>
    </source>
</evidence>
<evidence type="ECO:0000256" key="7">
    <source>
        <dbReference type="ARBA" id="ARBA00022526"/>
    </source>
</evidence>
<dbReference type="PANTHER" id="PTHR45745">
    <property type="entry name" value="PHOSPHOMANNOMUTASE 45A"/>
    <property type="match status" value="1"/>
</dbReference>
<dbReference type="SUPFAM" id="SSF55957">
    <property type="entry name" value="Phosphoglucomutase, C-terminal domain"/>
    <property type="match status" value="1"/>
</dbReference>
<evidence type="ECO:0000256" key="6">
    <source>
        <dbReference type="ARBA" id="ARBA00012728"/>
    </source>
</evidence>
<dbReference type="SUPFAM" id="SSF53738">
    <property type="entry name" value="Phosphoglucomutase, first 3 domains"/>
    <property type="match status" value="3"/>
</dbReference>
<keyword evidence="8" id="KW-0597">Phosphoprotein</keyword>
<dbReference type="Pfam" id="PF02880">
    <property type="entry name" value="PGM_PMM_III"/>
    <property type="match status" value="1"/>
</dbReference>
<dbReference type="RefSeq" id="WP_199575060.1">
    <property type="nucleotide sequence ID" value="NZ_JAENBO010000001.1"/>
</dbReference>
<evidence type="ECO:0000256" key="3">
    <source>
        <dbReference type="ARBA" id="ARBA00005164"/>
    </source>
</evidence>
<evidence type="ECO:0000256" key="15">
    <source>
        <dbReference type="RuleBase" id="RU004326"/>
    </source>
</evidence>
<dbReference type="Pfam" id="PF00408">
    <property type="entry name" value="PGM_PMM_IV"/>
    <property type="match status" value="1"/>
</dbReference>
<feature type="domain" description="Alpha-D-phosphohexomutase alpha/beta/alpha" evidence="19">
    <location>
        <begin position="325"/>
        <end position="451"/>
    </location>
</feature>
<dbReference type="EC" id="5.4.2.2" evidence="6"/>
<evidence type="ECO:0000256" key="1">
    <source>
        <dbReference type="ARBA" id="ARBA00000443"/>
    </source>
</evidence>
<evidence type="ECO:0000313" key="20">
    <source>
        <dbReference type="EMBL" id="MBJ8325512.1"/>
    </source>
</evidence>
<keyword evidence="10 15" id="KW-0460">Magnesium</keyword>
<dbReference type="PRINTS" id="PR00509">
    <property type="entry name" value="PGMPMM"/>
</dbReference>
<dbReference type="InterPro" id="IPR005846">
    <property type="entry name" value="A-D-PHexomutase_a/b/a-III"/>
</dbReference>
<dbReference type="InterPro" id="IPR005843">
    <property type="entry name" value="A-D-PHexomutase_C"/>
</dbReference>
<organism evidence="20 21">
    <name type="scientific">Streptococcus pacificus</name>
    <dbReference type="NCBI Taxonomy" id="2740577"/>
    <lineage>
        <taxon>Bacteria</taxon>
        <taxon>Bacillati</taxon>
        <taxon>Bacillota</taxon>
        <taxon>Bacilli</taxon>
        <taxon>Lactobacillales</taxon>
        <taxon>Streptococcaceae</taxon>
        <taxon>Streptococcus</taxon>
    </lineage>
</organism>
<proteinExistence type="inferred from homology"/>
<accession>A0ABS0ZHT7</accession>
<dbReference type="InterPro" id="IPR036900">
    <property type="entry name" value="A-D-PHexomutase_C_sf"/>
</dbReference>
<reference evidence="20 21" key="1">
    <citation type="journal article" date="2021" name="Int. J. Syst. Evol. Microbiol.">
        <title>Streptococcus vicugnae sp. nov., isolated from faeces of alpacas (Vicugna pacos) and cattle (Bos taurus), Streptococcus zalophi sp. nov., and Streptococcus pacificus sp. nov., isolated from respiratory tract of California sea lions (Zalophus californianus).</title>
        <authorList>
            <person name="Volokhov D.V."/>
            <person name="Zagorodnyaya T.A."/>
            <person name="Shen Z."/>
            <person name="Blom J."/>
            <person name="Furtak V.A."/>
            <person name="Eisenberg T."/>
            <person name="Fan P."/>
            <person name="Jeong K.C."/>
            <person name="Gao Y."/>
            <person name="Zhang S."/>
            <person name="Amselle M."/>
        </authorList>
    </citation>
    <scope>NUCLEOTIDE SEQUENCE [LARGE SCALE GENOMIC DNA]</scope>
    <source>
        <strain evidence="20 21">CSL7591</strain>
    </source>
</reference>
<feature type="domain" description="Alpha-D-phosphohexomutase alpha/beta/alpha" evidence="18">
    <location>
        <begin position="208"/>
        <end position="311"/>
    </location>
</feature>
<comment type="catalytic activity">
    <reaction evidence="1">
        <text>alpha-D-glucose 1-phosphate = alpha-D-glucose 6-phosphate</text>
        <dbReference type="Rhea" id="RHEA:23536"/>
        <dbReference type="ChEBI" id="CHEBI:58225"/>
        <dbReference type="ChEBI" id="CHEBI:58601"/>
        <dbReference type="EC" id="5.4.2.2"/>
    </reaction>
</comment>
<evidence type="ECO:0000259" key="19">
    <source>
        <dbReference type="Pfam" id="PF02880"/>
    </source>
</evidence>
<dbReference type="InterPro" id="IPR016055">
    <property type="entry name" value="A-D-PHexomutase_a/b/a-I/II/III"/>
</dbReference>
<dbReference type="Pfam" id="PF02879">
    <property type="entry name" value="PGM_PMM_II"/>
    <property type="match status" value="1"/>
</dbReference>
<keyword evidence="11" id="KW-0413">Isomerase</keyword>
<dbReference type="PROSITE" id="PS00710">
    <property type="entry name" value="PGM_PMM"/>
    <property type="match status" value="1"/>
</dbReference>
<comment type="pathway">
    <text evidence="3">Glycolipid metabolism; diglucosyl-diacylglycerol biosynthesis.</text>
</comment>
<feature type="domain" description="Alpha-D-phosphohexomutase C-terminal" evidence="16">
    <location>
        <begin position="493"/>
        <end position="546"/>
    </location>
</feature>
<comment type="pathway">
    <text evidence="4">Lipid metabolism.</text>
</comment>
<evidence type="ECO:0000259" key="17">
    <source>
        <dbReference type="Pfam" id="PF02878"/>
    </source>
</evidence>
<dbReference type="PANTHER" id="PTHR45745:SF1">
    <property type="entry name" value="PHOSPHOGLUCOMUTASE 2B-RELATED"/>
    <property type="match status" value="1"/>
</dbReference>
<dbReference type="Gene3D" id="3.30.310.50">
    <property type="entry name" value="Alpha-D-phosphohexomutase, C-terminal domain"/>
    <property type="match status" value="1"/>
</dbReference>
<feature type="domain" description="Alpha-D-phosphohexomutase alpha/beta/alpha" evidence="17">
    <location>
        <begin position="41"/>
        <end position="180"/>
    </location>
</feature>
<evidence type="ECO:0000256" key="11">
    <source>
        <dbReference type="ARBA" id="ARBA00023235"/>
    </source>
</evidence>
<evidence type="ECO:0000313" key="21">
    <source>
        <dbReference type="Proteomes" id="UP000653045"/>
    </source>
</evidence>